<name>A0A1H3XU04_9FLAO</name>
<dbReference type="AlphaFoldDB" id="A0A1H3XU04"/>
<reference evidence="2" key="1">
    <citation type="submission" date="2016-10" db="EMBL/GenBank/DDBJ databases">
        <authorList>
            <person name="Varghese N."/>
            <person name="Submissions S."/>
        </authorList>
    </citation>
    <scope>NUCLEOTIDE SEQUENCE [LARGE SCALE GENOMIC DNA]</scope>
    <source>
        <strain evidence="2">DSM 22376</strain>
    </source>
</reference>
<protein>
    <submittedName>
        <fullName evidence="1">Uncharacterized protein</fullName>
    </submittedName>
</protein>
<keyword evidence="2" id="KW-1185">Reference proteome</keyword>
<accession>A0A1H3XU04</accession>
<dbReference type="PROSITE" id="PS51257">
    <property type="entry name" value="PROKAR_LIPOPROTEIN"/>
    <property type="match status" value="1"/>
</dbReference>
<evidence type="ECO:0000313" key="1">
    <source>
        <dbReference type="EMBL" id="SEA02909.1"/>
    </source>
</evidence>
<sequence length="187" mass="21558">MIFSLKHLFYITVTFTVTSCVSQKTTNRNSIINTKYNEEYIASTKTLVGKLDESQYAKITTVLAKELNTVLSKDKAILINYSQKAPNCITEGHSKKNDLLVSENGIRLSNEISKKYNAADFFVYAADTFVKDLRQENFILDTGFFYNNVFTLHENCKAFFILKPNGDFMKYYGEDYYSLVNDFLEKK</sequence>
<gene>
    <name evidence="1" type="ORF">SAMN05443667_101665</name>
</gene>
<organism evidence="1 2">
    <name type="scientific">Flavobacterium gillisiae</name>
    <dbReference type="NCBI Taxonomy" id="150146"/>
    <lineage>
        <taxon>Bacteria</taxon>
        <taxon>Pseudomonadati</taxon>
        <taxon>Bacteroidota</taxon>
        <taxon>Flavobacteriia</taxon>
        <taxon>Flavobacteriales</taxon>
        <taxon>Flavobacteriaceae</taxon>
        <taxon>Flavobacterium</taxon>
    </lineage>
</organism>
<dbReference type="Proteomes" id="UP000198951">
    <property type="component" value="Unassembled WGS sequence"/>
</dbReference>
<evidence type="ECO:0000313" key="2">
    <source>
        <dbReference type="Proteomes" id="UP000198951"/>
    </source>
</evidence>
<dbReference type="OrthoDB" id="1258369at2"/>
<dbReference type="EMBL" id="FNRD01000001">
    <property type="protein sequence ID" value="SEA02909.1"/>
    <property type="molecule type" value="Genomic_DNA"/>
</dbReference>
<dbReference type="RefSeq" id="WP_091084551.1">
    <property type="nucleotide sequence ID" value="NZ_FNRD01000001.1"/>
</dbReference>
<proteinExistence type="predicted"/>